<dbReference type="Proteomes" id="UP000767854">
    <property type="component" value="Unassembled WGS sequence"/>
</dbReference>
<sequence>MREKNTLQSKFRKIIILILLSFFLLLALAFYFFAKNQIESKFEHEALGVVNYTHLMLTEIFEDAERGIDAVANHAINQSDYASFLNSIYTTINSANTLYIGNYKGEFYLYPNRYVADDFDPRSREWYINAVENHTNIVWSNPYIDHGTGEFTVSASKVFKDNTNMDAVVGVDLLLNDLKKSVEDVVVGEKGYVSIINSNGDIIAHKDADKLALNSDDSSLFERSYDDLISSSDKGVTEGISHIYYVKSFEKGNLFIIATVFKSDVQKNLIFLYSVLIIFLIIISIVSERVAFKYAKKITSPILNLRDVMMKFSEGNYEVKCALETDDEIGYLIDGFNRMTENIYENKMETQALYEELYASEETLKEQYDLLYENKENIRKSEERYRFIFEASKEGLWDSDSKWNTTYLTPSWYDKFGFNAWDVRMRQWRNMIHPEDRDRIDKELDAHLKGETDVYQTEYRIICGDGSTAWIEVVGKARFDENGEFIGMSGSHTDISVRKNYELRMKNMAYKDNLTQLYNRRYFDEQLDAYITSGGEGTLLFIDINNFKYINDVYGHVFGDEVLVELARRLEILFSDPSKFMIARFSGDEYIILMKGITNQKEIVHYLNELTMTIENPIQRIKKRFKVTASIGVTSFPNDGKERVELLQNADIAMYYAKRVSKKNYHFFDDEIRTQTINELEIENNLREALLLNELEVHYQPIVSNRTKKIESFEALIRWNSTKLGYIYPDAFIPIAEKTGLIIDIGAFVLEKACSFIADLNRRSEMKYGVSVNISVVQLMEDHFASQVLQIVEASQLPKDLLTLEITESMMMEGNENILAKIFYLKNQNIGISLDDFGTGYSSFNNLIRLPLSYIKLDRSVMKDSIVNENVFKLLESVVIFAHKAGIEVVAEGIENDDYLKRSDAMGIDFLQGYYFSRPVGESQVKKILNK</sequence>
<dbReference type="Pfam" id="PF00563">
    <property type="entry name" value="EAL"/>
    <property type="match status" value="1"/>
</dbReference>
<dbReference type="Pfam" id="PF00990">
    <property type="entry name" value="GGDEF"/>
    <property type="match status" value="1"/>
</dbReference>
<feature type="domain" description="GGDEF" evidence="17">
    <location>
        <begin position="535"/>
        <end position="670"/>
    </location>
</feature>
<dbReference type="PROSITE" id="PS50885">
    <property type="entry name" value="HAMP"/>
    <property type="match status" value="1"/>
</dbReference>
<keyword evidence="6" id="KW-0547">Nucleotide-binding</keyword>
<dbReference type="NCBIfam" id="TIGR00229">
    <property type="entry name" value="sensory_box"/>
    <property type="match status" value="1"/>
</dbReference>
<evidence type="ECO:0000259" key="16">
    <source>
        <dbReference type="PROSITE" id="PS50885"/>
    </source>
</evidence>
<evidence type="ECO:0000259" key="14">
    <source>
        <dbReference type="PROSITE" id="PS50113"/>
    </source>
</evidence>
<dbReference type="NCBIfam" id="TIGR00254">
    <property type="entry name" value="GGDEF"/>
    <property type="match status" value="1"/>
</dbReference>
<dbReference type="Gene3D" id="3.30.70.270">
    <property type="match status" value="1"/>
</dbReference>
<dbReference type="CDD" id="cd01948">
    <property type="entry name" value="EAL"/>
    <property type="match status" value="1"/>
</dbReference>
<feature type="domain" description="PAC" evidence="14">
    <location>
        <begin position="455"/>
        <end position="507"/>
    </location>
</feature>
<gene>
    <name evidence="18" type="ORF">JOC49_000528</name>
</gene>
<dbReference type="Pfam" id="PF02743">
    <property type="entry name" value="dCache_1"/>
    <property type="match status" value="1"/>
</dbReference>
<keyword evidence="19" id="KW-1185">Reference proteome</keyword>
<dbReference type="InterPro" id="IPR000014">
    <property type="entry name" value="PAS"/>
</dbReference>
<dbReference type="EMBL" id="JAFBDT010000002">
    <property type="protein sequence ID" value="MBM7561014.1"/>
    <property type="molecule type" value="Genomic_DNA"/>
</dbReference>
<feature type="domain" description="HAMP" evidence="16">
    <location>
        <begin position="296"/>
        <end position="348"/>
    </location>
</feature>
<dbReference type="SMART" id="SM00267">
    <property type="entry name" value="GGDEF"/>
    <property type="match status" value="1"/>
</dbReference>
<evidence type="ECO:0000256" key="7">
    <source>
        <dbReference type="ARBA" id="ARBA00022777"/>
    </source>
</evidence>
<evidence type="ECO:0000256" key="11">
    <source>
        <dbReference type="ARBA" id="ARBA00023136"/>
    </source>
</evidence>
<dbReference type="CDD" id="cd01949">
    <property type="entry name" value="GGDEF"/>
    <property type="match status" value="1"/>
</dbReference>
<evidence type="ECO:0000259" key="13">
    <source>
        <dbReference type="PROSITE" id="PS50112"/>
    </source>
</evidence>
<dbReference type="InterPro" id="IPR029151">
    <property type="entry name" value="Sensor-like_sf"/>
</dbReference>
<evidence type="ECO:0000256" key="1">
    <source>
        <dbReference type="ARBA" id="ARBA00004651"/>
    </source>
</evidence>
<evidence type="ECO:0000256" key="10">
    <source>
        <dbReference type="ARBA" id="ARBA00023012"/>
    </source>
</evidence>
<keyword evidence="2" id="KW-1003">Cell membrane</keyword>
<dbReference type="Gene3D" id="3.30.450.20">
    <property type="entry name" value="PAS domain"/>
    <property type="match status" value="3"/>
</dbReference>
<dbReference type="CDD" id="cd12913">
    <property type="entry name" value="PDC1_MCP_like"/>
    <property type="match status" value="1"/>
</dbReference>
<dbReference type="SUPFAM" id="SSF158472">
    <property type="entry name" value="HAMP domain-like"/>
    <property type="match status" value="1"/>
</dbReference>
<dbReference type="PROSITE" id="PS50112">
    <property type="entry name" value="PAS"/>
    <property type="match status" value="1"/>
</dbReference>
<dbReference type="SMART" id="SM00091">
    <property type="entry name" value="PAS"/>
    <property type="match status" value="1"/>
</dbReference>
<dbReference type="PANTHER" id="PTHR44757:SF2">
    <property type="entry name" value="BIOFILM ARCHITECTURE MAINTENANCE PROTEIN MBAA"/>
    <property type="match status" value="1"/>
</dbReference>
<feature type="domain" description="PAS" evidence="13">
    <location>
        <begin position="381"/>
        <end position="451"/>
    </location>
</feature>
<dbReference type="InterPro" id="IPR043128">
    <property type="entry name" value="Rev_trsase/Diguanyl_cyclase"/>
</dbReference>
<dbReference type="InterPro" id="IPR000160">
    <property type="entry name" value="GGDEF_dom"/>
</dbReference>
<dbReference type="InterPro" id="IPR000700">
    <property type="entry name" value="PAS-assoc_C"/>
</dbReference>
<evidence type="ECO:0000259" key="17">
    <source>
        <dbReference type="PROSITE" id="PS50887"/>
    </source>
</evidence>
<evidence type="ECO:0000256" key="4">
    <source>
        <dbReference type="ARBA" id="ARBA00022679"/>
    </source>
</evidence>
<name>A0ABS2MNN5_9FIRM</name>
<evidence type="ECO:0000256" key="12">
    <source>
        <dbReference type="SAM" id="Phobius"/>
    </source>
</evidence>
<dbReference type="InterPro" id="IPR033479">
    <property type="entry name" value="dCache_1"/>
</dbReference>
<dbReference type="InterPro" id="IPR035919">
    <property type="entry name" value="EAL_sf"/>
</dbReference>
<keyword evidence="8" id="KW-0067">ATP-binding</keyword>
<keyword evidence="9 12" id="KW-1133">Transmembrane helix</keyword>
<dbReference type="PROSITE" id="PS50113">
    <property type="entry name" value="PAC"/>
    <property type="match status" value="1"/>
</dbReference>
<keyword evidence="11 12" id="KW-0472">Membrane</keyword>
<evidence type="ECO:0000313" key="19">
    <source>
        <dbReference type="Proteomes" id="UP000767854"/>
    </source>
</evidence>
<protein>
    <submittedName>
        <fullName evidence="18">Diguanylate cyclase (GGDEF)-like protein/PAS domain S-box-containing protein</fullName>
    </submittedName>
</protein>
<evidence type="ECO:0000313" key="18">
    <source>
        <dbReference type="EMBL" id="MBM7561014.1"/>
    </source>
</evidence>
<evidence type="ECO:0000256" key="6">
    <source>
        <dbReference type="ARBA" id="ARBA00022741"/>
    </source>
</evidence>
<dbReference type="SMART" id="SM00086">
    <property type="entry name" value="PAC"/>
    <property type="match status" value="1"/>
</dbReference>
<organism evidence="18 19">
    <name type="scientific">Fusibacter tunisiensis</name>
    <dbReference type="NCBI Taxonomy" id="1008308"/>
    <lineage>
        <taxon>Bacteria</taxon>
        <taxon>Bacillati</taxon>
        <taxon>Bacillota</taxon>
        <taxon>Clostridia</taxon>
        <taxon>Eubacteriales</taxon>
        <taxon>Eubacteriales Family XII. Incertae Sedis</taxon>
        <taxon>Fusibacter</taxon>
    </lineage>
</organism>
<dbReference type="SUPFAM" id="SSF141868">
    <property type="entry name" value="EAL domain-like"/>
    <property type="match status" value="1"/>
</dbReference>
<keyword evidence="5 12" id="KW-0812">Transmembrane</keyword>
<evidence type="ECO:0000256" key="8">
    <source>
        <dbReference type="ARBA" id="ARBA00022840"/>
    </source>
</evidence>
<dbReference type="Gene3D" id="3.20.20.450">
    <property type="entry name" value="EAL domain"/>
    <property type="match status" value="1"/>
</dbReference>
<dbReference type="InterPro" id="IPR052155">
    <property type="entry name" value="Biofilm_reg_signaling"/>
</dbReference>
<keyword evidence="10" id="KW-0902">Two-component regulatory system</keyword>
<evidence type="ECO:0000256" key="5">
    <source>
        <dbReference type="ARBA" id="ARBA00022692"/>
    </source>
</evidence>
<dbReference type="SUPFAM" id="SSF55073">
    <property type="entry name" value="Nucleotide cyclase"/>
    <property type="match status" value="1"/>
</dbReference>
<dbReference type="Gene3D" id="1.10.8.500">
    <property type="entry name" value="HAMP domain in histidine kinase"/>
    <property type="match status" value="1"/>
</dbReference>
<evidence type="ECO:0000256" key="2">
    <source>
        <dbReference type="ARBA" id="ARBA00022475"/>
    </source>
</evidence>
<dbReference type="SMART" id="SM00304">
    <property type="entry name" value="HAMP"/>
    <property type="match status" value="1"/>
</dbReference>
<dbReference type="PROSITE" id="PS50883">
    <property type="entry name" value="EAL"/>
    <property type="match status" value="1"/>
</dbReference>
<dbReference type="InterPro" id="IPR013655">
    <property type="entry name" value="PAS_fold_3"/>
</dbReference>
<comment type="caution">
    <text evidence="18">The sequence shown here is derived from an EMBL/GenBank/DDBJ whole genome shotgun (WGS) entry which is preliminary data.</text>
</comment>
<dbReference type="RefSeq" id="WP_204661945.1">
    <property type="nucleotide sequence ID" value="NZ_JAFBDT010000002.1"/>
</dbReference>
<keyword evidence="7" id="KW-0418">Kinase</keyword>
<dbReference type="Pfam" id="PF08447">
    <property type="entry name" value="PAS_3"/>
    <property type="match status" value="1"/>
</dbReference>
<evidence type="ECO:0000256" key="3">
    <source>
        <dbReference type="ARBA" id="ARBA00022553"/>
    </source>
</evidence>
<keyword evidence="3" id="KW-0597">Phosphoprotein</keyword>
<accession>A0ABS2MNN5</accession>
<dbReference type="CDD" id="cd12912">
    <property type="entry name" value="PDC2_MCP_like"/>
    <property type="match status" value="1"/>
</dbReference>
<dbReference type="InterPro" id="IPR001610">
    <property type="entry name" value="PAC"/>
</dbReference>
<dbReference type="InterPro" id="IPR001633">
    <property type="entry name" value="EAL_dom"/>
</dbReference>
<keyword evidence="4" id="KW-0808">Transferase</keyword>
<dbReference type="CDD" id="cd00130">
    <property type="entry name" value="PAS"/>
    <property type="match status" value="1"/>
</dbReference>
<dbReference type="CDD" id="cd06225">
    <property type="entry name" value="HAMP"/>
    <property type="match status" value="1"/>
</dbReference>
<dbReference type="InterPro" id="IPR003660">
    <property type="entry name" value="HAMP_dom"/>
</dbReference>
<reference evidence="18 19" key="1">
    <citation type="submission" date="2021-01" db="EMBL/GenBank/DDBJ databases">
        <title>Genomic Encyclopedia of Type Strains, Phase IV (KMG-IV): sequencing the most valuable type-strain genomes for metagenomic binning, comparative biology and taxonomic classification.</title>
        <authorList>
            <person name="Goeker M."/>
        </authorList>
    </citation>
    <scope>NUCLEOTIDE SEQUENCE [LARGE SCALE GENOMIC DNA]</scope>
    <source>
        <strain evidence="18 19">DSM 24436</strain>
    </source>
</reference>
<dbReference type="InterPro" id="IPR029787">
    <property type="entry name" value="Nucleotide_cyclase"/>
</dbReference>
<dbReference type="InterPro" id="IPR035965">
    <property type="entry name" value="PAS-like_dom_sf"/>
</dbReference>
<feature type="transmembrane region" description="Helical" evidence="12">
    <location>
        <begin position="269"/>
        <end position="287"/>
    </location>
</feature>
<dbReference type="Pfam" id="PF00672">
    <property type="entry name" value="HAMP"/>
    <property type="match status" value="1"/>
</dbReference>
<dbReference type="PROSITE" id="PS50887">
    <property type="entry name" value="GGDEF"/>
    <property type="match status" value="1"/>
</dbReference>
<evidence type="ECO:0000256" key="9">
    <source>
        <dbReference type="ARBA" id="ARBA00022989"/>
    </source>
</evidence>
<dbReference type="SUPFAM" id="SSF103190">
    <property type="entry name" value="Sensory domain-like"/>
    <property type="match status" value="1"/>
</dbReference>
<comment type="subcellular location">
    <subcellularLocation>
        <location evidence="1">Cell membrane</location>
        <topology evidence="1">Multi-pass membrane protein</topology>
    </subcellularLocation>
</comment>
<proteinExistence type="predicted"/>
<dbReference type="PANTHER" id="PTHR44757">
    <property type="entry name" value="DIGUANYLATE CYCLASE DGCP"/>
    <property type="match status" value="1"/>
</dbReference>
<dbReference type="SUPFAM" id="SSF55785">
    <property type="entry name" value="PYP-like sensor domain (PAS domain)"/>
    <property type="match status" value="1"/>
</dbReference>
<dbReference type="SMART" id="SM00052">
    <property type="entry name" value="EAL"/>
    <property type="match status" value="1"/>
</dbReference>
<feature type="domain" description="EAL" evidence="15">
    <location>
        <begin position="679"/>
        <end position="931"/>
    </location>
</feature>
<evidence type="ECO:0000259" key="15">
    <source>
        <dbReference type="PROSITE" id="PS50883"/>
    </source>
</evidence>